<evidence type="ECO:0000313" key="12">
    <source>
        <dbReference type="EMBL" id="CAK1580773.1"/>
    </source>
</evidence>
<dbReference type="InterPro" id="IPR029044">
    <property type="entry name" value="Nucleotide-diphossugar_trans"/>
</dbReference>
<comment type="similarity">
    <text evidence="2 10">Belongs to the chondroitin N-acetylgalactosaminyltransferase family.</text>
</comment>
<name>A0AAV1KDS5_9NEOP</name>
<dbReference type="GO" id="GO:0047238">
    <property type="term" value="F:glucuronosyl-N-acetylgalactosaminyl-proteoglycan 4-beta-N-acetylgalactosaminyltransferase activity"/>
    <property type="evidence" value="ECO:0007669"/>
    <property type="project" value="TreeGrafter"/>
</dbReference>
<evidence type="ECO:0000313" key="13">
    <source>
        <dbReference type="Proteomes" id="UP001314205"/>
    </source>
</evidence>
<gene>
    <name evidence="12" type="ORF">PARMNEM_LOCUS2522</name>
</gene>
<keyword evidence="8" id="KW-0472">Membrane</keyword>
<dbReference type="PANTHER" id="PTHR12369">
    <property type="entry name" value="CHONDROITIN SYNTHASE"/>
    <property type="match status" value="1"/>
</dbReference>
<sequence>MPRRSRWMHLVAGVVAGVTLGVFLKLCLRTSSRTSIQACPEAAKVYIEPDPLAIIGLSPEETIENSNKTLVFVGVMTAEQYLDSRARAVFETWAQDLPGKIAFFSSEVSRAPGLPLVPLRFVDDSYPPQKKSFLMLLYMYEKYGDKFEWFMRADDDVYVRGDKLGEFLRSVDSRKPQFIGQAGRGTTAERDALALEYNENFCMGGPGVLISRETLRRVAPHVKYCLKHLYTTHEDVELGRCVAKFAGVSCTWSYDMQTILHHNGSGAAAYTGTLKRREVHRAITLHPVKDHRQMYRLHTYFKNLRIQELRERSLDLHRDIASSVHELGVEPNKVEDYVLPGGVPLFPDKIGEDGYLGNNKILGAPIDFNRYKADEVEDIVPFDFISKSIYSTSHSNPKRRIEAPLKEALDDVIREVMEIINAPSRQRGRVIEFNELLYGYTRLQPLHGVDHVLDLLLKYKRYRGRKMTAAVRRHAYLQQSFTSTEIRELPIGEPPPAEDPAILEKIEGIVKDYEDFDESDQQQASFLDFGKLNVRGAFESGLLKIHNNLPKVLQWNGEEYEYPLYDRRINFIMPLSGRQETFGRFMKNYKDVVLKSDEAVSLIIVLYLDSKNPLDYVNTQSLVTYYKDMYGKDIRIIQMGSTTFSRGAALTEGLKACEDDDLIFFIDVDMMFNHISLRRIRINTVKYTQVYFPIVFSEFNPDVVNGDDYNKFKDEVLVTNDDIGKFVEEEEEEPKSERELANLKYSEEINDDNGYFRQYGFGILSIYKCDFMRVGGFDLNIKGWGLEDVQLFETLIKSNLTVYRTADDSLVHKFHSVDCDKNLEKSQFLMCLGTKASTYGSDKHMTYYMLNHPEVLWPQGEETVNEEEKADQGEGENKKDGKEKGAS</sequence>
<evidence type="ECO:0000256" key="9">
    <source>
        <dbReference type="ARBA" id="ARBA00023180"/>
    </source>
</evidence>
<proteinExistence type="inferred from homology"/>
<keyword evidence="5 10" id="KW-0735">Signal-anchor</keyword>
<reference evidence="12 13" key="1">
    <citation type="submission" date="2023-11" db="EMBL/GenBank/DDBJ databases">
        <authorList>
            <person name="Hedman E."/>
            <person name="Englund M."/>
            <person name="Stromberg M."/>
            <person name="Nyberg Akerstrom W."/>
            <person name="Nylinder S."/>
            <person name="Jareborg N."/>
            <person name="Kallberg Y."/>
            <person name="Kronander E."/>
        </authorList>
    </citation>
    <scope>NUCLEOTIDE SEQUENCE [LARGE SCALE GENOMIC DNA]</scope>
</reference>
<dbReference type="Pfam" id="PF05679">
    <property type="entry name" value="CHGN"/>
    <property type="match status" value="1"/>
</dbReference>
<evidence type="ECO:0000256" key="2">
    <source>
        <dbReference type="ARBA" id="ARBA00009239"/>
    </source>
</evidence>
<dbReference type="FunFam" id="3.90.550.50:FF:000004">
    <property type="entry name" value="Hexosyltransferase"/>
    <property type="match status" value="1"/>
</dbReference>
<dbReference type="EMBL" id="CAVLGL010000024">
    <property type="protein sequence ID" value="CAK1580773.1"/>
    <property type="molecule type" value="Genomic_DNA"/>
</dbReference>
<evidence type="ECO:0000256" key="3">
    <source>
        <dbReference type="ARBA" id="ARBA00022679"/>
    </source>
</evidence>
<evidence type="ECO:0000256" key="1">
    <source>
        <dbReference type="ARBA" id="ARBA00004447"/>
    </source>
</evidence>
<dbReference type="SUPFAM" id="SSF53448">
    <property type="entry name" value="Nucleotide-diphospho-sugar transferases"/>
    <property type="match status" value="1"/>
</dbReference>
<evidence type="ECO:0000256" key="6">
    <source>
        <dbReference type="ARBA" id="ARBA00022989"/>
    </source>
</evidence>
<evidence type="ECO:0000256" key="10">
    <source>
        <dbReference type="RuleBase" id="RU364016"/>
    </source>
</evidence>
<dbReference type="AlphaFoldDB" id="A0AAV1KDS5"/>
<feature type="region of interest" description="Disordered" evidence="11">
    <location>
        <begin position="859"/>
        <end position="887"/>
    </location>
</feature>
<keyword evidence="3 10" id="KW-0808">Transferase</keyword>
<dbReference type="InterPro" id="IPR051227">
    <property type="entry name" value="CS_glycosyltransferase"/>
</dbReference>
<comment type="caution">
    <text evidence="12">The sequence shown here is derived from an EMBL/GenBank/DDBJ whole genome shotgun (WGS) entry which is preliminary data.</text>
</comment>
<dbReference type="Gene3D" id="3.90.550.10">
    <property type="entry name" value="Spore Coat Polysaccharide Biosynthesis Protein SpsA, Chain A"/>
    <property type="match status" value="1"/>
</dbReference>
<keyword evidence="13" id="KW-1185">Reference proteome</keyword>
<keyword evidence="7 10" id="KW-0333">Golgi apparatus</keyword>
<accession>A0AAV1KDS5</accession>
<keyword evidence="6" id="KW-1133">Transmembrane helix</keyword>
<evidence type="ECO:0000256" key="7">
    <source>
        <dbReference type="ARBA" id="ARBA00023034"/>
    </source>
</evidence>
<evidence type="ECO:0000256" key="11">
    <source>
        <dbReference type="SAM" id="MobiDB-lite"/>
    </source>
</evidence>
<dbReference type="GO" id="GO:0032580">
    <property type="term" value="C:Golgi cisterna membrane"/>
    <property type="evidence" value="ECO:0007669"/>
    <property type="project" value="UniProtKB-SubCell"/>
</dbReference>
<organism evidence="12 13">
    <name type="scientific">Parnassius mnemosyne</name>
    <name type="common">clouded apollo</name>
    <dbReference type="NCBI Taxonomy" id="213953"/>
    <lineage>
        <taxon>Eukaryota</taxon>
        <taxon>Metazoa</taxon>
        <taxon>Ecdysozoa</taxon>
        <taxon>Arthropoda</taxon>
        <taxon>Hexapoda</taxon>
        <taxon>Insecta</taxon>
        <taxon>Pterygota</taxon>
        <taxon>Neoptera</taxon>
        <taxon>Endopterygota</taxon>
        <taxon>Lepidoptera</taxon>
        <taxon>Glossata</taxon>
        <taxon>Ditrysia</taxon>
        <taxon>Papilionoidea</taxon>
        <taxon>Papilionidae</taxon>
        <taxon>Parnassiinae</taxon>
        <taxon>Parnassini</taxon>
        <taxon>Parnassius</taxon>
        <taxon>Driopa</taxon>
    </lineage>
</organism>
<protein>
    <recommendedName>
        <fullName evidence="10">Hexosyltransferase</fullName>
        <ecNumber evidence="10">2.4.1.-</ecNumber>
    </recommendedName>
</protein>
<dbReference type="InterPro" id="IPR008428">
    <property type="entry name" value="Chond_GalNAc"/>
</dbReference>
<dbReference type="PANTHER" id="PTHR12369:SF11">
    <property type="entry name" value="HEXOSYLTRANSFERASE"/>
    <property type="match status" value="1"/>
</dbReference>
<evidence type="ECO:0000256" key="8">
    <source>
        <dbReference type="ARBA" id="ARBA00023136"/>
    </source>
</evidence>
<evidence type="ECO:0000256" key="4">
    <source>
        <dbReference type="ARBA" id="ARBA00022692"/>
    </source>
</evidence>
<evidence type="ECO:0000256" key="5">
    <source>
        <dbReference type="ARBA" id="ARBA00022968"/>
    </source>
</evidence>
<feature type="compositionally biased region" description="Basic and acidic residues" evidence="11">
    <location>
        <begin position="866"/>
        <end position="887"/>
    </location>
</feature>
<keyword evidence="4" id="KW-0812">Transmembrane</keyword>
<keyword evidence="9" id="KW-0325">Glycoprotein</keyword>
<comment type="subcellular location">
    <subcellularLocation>
        <location evidence="1 10">Golgi apparatus</location>
        <location evidence="1 10">Golgi stack membrane</location>
        <topology evidence="1 10">Single-pass type II membrane protein</topology>
    </subcellularLocation>
</comment>
<dbReference type="EC" id="2.4.1.-" evidence="10"/>
<dbReference type="Gene3D" id="3.90.550.50">
    <property type="match status" value="1"/>
</dbReference>
<dbReference type="Proteomes" id="UP001314205">
    <property type="component" value="Unassembled WGS sequence"/>
</dbReference>